<keyword evidence="2" id="KW-1185">Reference proteome</keyword>
<gene>
    <name evidence="1" type="ORF">KUCAC02_011920</name>
</gene>
<organism evidence="1 2">
    <name type="scientific">Chaenocephalus aceratus</name>
    <name type="common">Blackfin icefish</name>
    <name type="synonym">Chaenichthys aceratus</name>
    <dbReference type="NCBI Taxonomy" id="36190"/>
    <lineage>
        <taxon>Eukaryota</taxon>
        <taxon>Metazoa</taxon>
        <taxon>Chordata</taxon>
        <taxon>Craniata</taxon>
        <taxon>Vertebrata</taxon>
        <taxon>Euteleostomi</taxon>
        <taxon>Actinopterygii</taxon>
        <taxon>Neopterygii</taxon>
        <taxon>Teleostei</taxon>
        <taxon>Neoteleostei</taxon>
        <taxon>Acanthomorphata</taxon>
        <taxon>Eupercaria</taxon>
        <taxon>Perciformes</taxon>
        <taxon>Notothenioidei</taxon>
        <taxon>Channichthyidae</taxon>
        <taxon>Chaenocephalus</taxon>
    </lineage>
</organism>
<proteinExistence type="predicted"/>
<dbReference type="EMBL" id="CM043791">
    <property type="protein sequence ID" value="KAI4823327.1"/>
    <property type="molecule type" value="Genomic_DNA"/>
</dbReference>
<evidence type="ECO:0000313" key="1">
    <source>
        <dbReference type="EMBL" id="KAI4823327.1"/>
    </source>
</evidence>
<protein>
    <submittedName>
        <fullName evidence="1">Uncharacterized protein</fullName>
    </submittedName>
</protein>
<sequence>MSSTKLLDVYLLVVISFVLSQRKDGYVLSRDGTETGCSQQTDCEGKKESDGMGQGGEEQRNVRSAFPPSPPGTARPDDSSCFPSAKERNSSRDRRPWRERPPDVLLPFTDWQQVGSEDSWRGDWLDVMIDGGTCIDKWLSLLRHAEEVKERDGGSRM</sequence>
<dbReference type="Proteomes" id="UP001057452">
    <property type="component" value="Chromosome 7"/>
</dbReference>
<name>A0ACB9XAM8_CHAAC</name>
<comment type="caution">
    <text evidence="1">The sequence shown here is derived from an EMBL/GenBank/DDBJ whole genome shotgun (WGS) entry which is preliminary data.</text>
</comment>
<reference evidence="1" key="1">
    <citation type="submission" date="2022-05" db="EMBL/GenBank/DDBJ databases">
        <title>Chromosome-level genome of Chaenocephalus aceratus.</title>
        <authorList>
            <person name="Park H."/>
        </authorList>
    </citation>
    <scope>NUCLEOTIDE SEQUENCE</scope>
    <source>
        <strain evidence="1">KU_202001</strain>
    </source>
</reference>
<accession>A0ACB9XAM8</accession>
<evidence type="ECO:0000313" key="2">
    <source>
        <dbReference type="Proteomes" id="UP001057452"/>
    </source>
</evidence>